<comment type="similarity">
    <text evidence="2">Belongs to the methyl-accepting chemotaxis (MCP) protein family.</text>
</comment>
<dbReference type="PANTHER" id="PTHR43531:SF11">
    <property type="entry name" value="METHYL-ACCEPTING CHEMOTAXIS PROTEIN 3"/>
    <property type="match status" value="1"/>
</dbReference>
<evidence type="ECO:0000313" key="8">
    <source>
        <dbReference type="Proteomes" id="UP001242010"/>
    </source>
</evidence>
<keyword evidence="8" id="KW-1185">Reference proteome</keyword>
<proteinExistence type="inferred from homology"/>
<dbReference type="InterPro" id="IPR004089">
    <property type="entry name" value="MCPsignal_dom"/>
</dbReference>
<reference evidence="8" key="1">
    <citation type="journal article" date="2023" name="Int. J. Syst. Evol. Microbiol.">
        <title>Mesoterricola silvestris gen. nov., sp. nov., Mesoterricola sediminis sp. nov., Geothrix oryzae sp. nov., Geothrix edaphica sp. nov., Geothrix rubra sp. nov., and Geothrix limicola sp. nov., six novel members of Acidobacteriota isolated from soils.</title>
        <authorList>
            <person name="Itoh H."/>
            <person name="Sugisawa Y."/>
            <person name="Mise K."/>
            <person name="Xu Z."/>
            <person name="Kuniyasu M."/>
            <person name="Ushijima N."/>
            <person name="Kawano K."/>
            <person name="Kobayashi E."/>
            <person name="Shiratori Y."/>
            <person name="Masuda Y."/>
            <person name="Senoo K."/>
        </authorList>
    </citation>
    <scope>NUCLEOTIDE SEQUENCE [LARGE SCALE GENOMIC DNA]</scope>
    <source>
        <strain evidence="8">Red222</strain>
    </source>
</reference>
<dbReference type="PROSITE" id="PS50111">
    <property type="entry name" value="CHEMOTAXIS_TRANSDUC_2"/>
    <property type="match status" value="1"/>
</dbReference>
<dbReference type="PROSITE" id="PS50885">
    <property type="entry name" value="HAMP"/>
    <property type="match status" value="1"/>
</dbReference>
<dbReference type="InterPro" id="IPR003660">
    <property type="entry name" value="HAMP_dom"/>
</dbReference>
<keyword evidence="3" id="KW-0807">Transducer</keyword>
<feature type="domain" description="HAMP" evidence="6">
    <location>
        <begin position="223"/>
        <end position="268"/>
    </location>
</feature>
<gene>
    <name evidence="7" type="ORF">GETHOR_12840</name>
</gene>
<dbReference type="InterPro" id="IPR024478">
    <property type="entry name" value="HlyB_4HB_MCP"/>
</dbReference>
<evidence type="ECO:0000256" key="4">
    <source>
        <dbReference type="SAM" id="Coils"/>
    </source>
</evidence>
<feature type="domain" description="Methyl-accepting transducer" evidence="5">
    <location>
        <begin position="280"/>
        <end position="509"/>
    </location>
</feature>
<dbReference type="SMART" id="SM00283">
    <property type="entry name" value="MA"/>
    <property type="match status" value="1"/>
</dbReference>
<name>A0ABM8DQE5_9BACT</name>
<evidence type="ECO:0000313" key="7">
    <source>
        <dbReference type="EMBL" id="BDU69183.1"/>
    </source>
</evidence>
<evidence type="ECO:0000259" key="5">
    <source>
        <dbReference type="PROSITE" id="PS50111"/>
    </source>
</evidence>
<keyword evidence="1" id="KW-0145">Chemotaxis</keyword>
<dbReference type="SUPFAM" id="SSF58104">
    <property type="entry name" value="Methyl-accepting chemotaxis protein (MCP) signaling domain"/>
    <property type="match status" value="1"/>
</dbReference>
<evidence type="ECO:0000256" key="1">
    <source>
        <dbReference type="ARBA" id="ARBA00022500"/>
    </source>
</evidence>
<protein>
    <submittedName>
        <fullName evidence="7">Methyl-accepting chemotaxis protein</fullName>
    </submittedName>
</protein>
<organism evidence="7 8">
    <name type="scientific">Geothrix oryzae</name>
    <dbReference type="NCBI Taxonomy" id="2927975"/>
    <lineage>
        <taxon>Bacteria</taxon>
        <taxon>Pseudomonadati</taxon>
        <taxon>Acidobacteriota</taxon>
        <taxon>Holophagae</taxon>
        <taxon>Holophagales</taxon>
        <taxon>Holophagaceae</taxon>
        <taxon>Geothrix</taxon>
    </lineage>
</organism>
<evidence type="ECO:0000256" key="2">
    <source>
        <dbReference type="ARBA" id="ARBA00029447"/>
    </source>
</evidence>
<dbReference type="InterPro" id="IPR051310">
    <property type="entry name" value="MCP_chemotaxis"/>
</dbReference>
<dbReference type="EMBL" id="AP027079">
    <property type="protein sequence ID" value="BDU69183.1"/>
    <property type="molecule type" value="Genomic_DNA"/>
</dbReference>
<dbReference type="RefSeq" id="WP_286355812.1">
    <property type="nucleotide sequence ID" value="NZ_AP027079.1"/>
</dbReference>
<dbReference type="PANTHER" id="PTHR43531">
    <property type="entry name" value="PROTEIN ICFG"/>
    <property type="match status" value="1"/>
</dbReference>
<evidence type="ECO:0000256" key="3">
    <source>
        <dbReference type="PROSITE-ProRule" id="PRU00284"/>
    </source>
</evidence>
<dbReference type="Pfam" id="PF12729">
    <property type="entry name" value="4HB_MCP_1"/>
    <property type="match status" value="1"/>
</dbReference>
<evidence type="ECO:0000259" key="6">
    <source>
        <dbReference type="PROSITE" id="PS50885"/>
    </source>
</evidence>
<feature type="coiled-coil region" evidence="4">
    <location>
        <begin position="284"/>
        <end position="336"/>
    </location>
</feature>
<dbReference type="Gene3D" id="1.10.287.950">
    <property type="entry name" value="Methyl-accepting chemotaxis protein"/>
    <property type="match status" value="1"/>
</dbReference>
<sequence length="532" mass="57060">MGIGKITDSLKMRGKFNLLLGIQILALALVGGLGWFTVDELQAGQRDVATQLVKTATLSRVLNGMNLFRTLHTSMIGGAADADYITLREGKLKEYSDTLQKDMATLQTLSWSGDERALLDEAVQAFKKYDAAFPALLAQARADRNPKTISSLLEGNVDIMRTSRDRMLKLQKASEVAAEVGIKEDARHSTLGKAWILGVSAAAILIGAFMSRTIGSQVGQKAQTIETVMDGLAKGDLTQLPQVAGKDELAQVASGLRHVIEGLRHDIQAIAQSAEGTASSATELAATTEQVNRTTEELRRSTEQERLAMERSSAALEQMNANIQQVKQSTQRAEELASRSQEAGRLGLTSVQETGKAMEAIEESSSKVSRITTVITDIARQTNLLSLNAAIEAAKAGTMGKGFAVVAEEVRKLAERSGAAAKEITALIQESSERVGHGAASVKEAARSLERIEGNVRDNAGQLKEIASAMDEQGRASEEVVQAMGSATQMVERNASAATELSATVQETARTTEELANLAQQLQTLTHRFRLS</sequence>
<dbReference type="Proteomes" id="UP001242010">
    <property type="component" value="Chromosome"/>
</dbReference>
<accession>A0ABM8DQE5</accession>
<dbReference type="Pfam" id="PF00015">
    <property type="entry name" value="MCPsignal"/>
    <property type="match status" value="1"/>
</dbReference>
<keyword evidence="4" id="KW-0175">Coiled coil</keyword>